<protein>
    <submittedName>
        <fullName evidence="1">Uncharacterized protein</fullName>
    </submittedName>
</protein>
<dbReference type="Proteomes" id="UP000027265">
    <property type="component" value="Unassembled WGS sequence"/>
</dbReference>
<dbReference type="EMBL" id="KL197715">
    <property type="protein sequence ID" value="KDQ59758.1"/>
    <property type="molecule type" value="Genomic_DNA"/>
</dbReference>
<dbReference type="Gene3D" id="1.20.1280.50">
    <property type="match status" value="1"/>
</dbReference>
<gene>
    <name evidence="1" type="ORF">JAAARDRAFT_631804</name>
</gene>
<dbReference type="InterPro" id="IPR032675">
    <property type="entry name" value="LRR_dom_sf"/>
</dbReference>
<dbReference type="HOGENOM" id="CLU_052689_1_0_1"/>
<evidence type="ECO:0000313" key="1">
    <source>
        <dbReference type="EMBL" id="KDQ59758.1"/>
    </source>
</evidence>
<organism evidence="1 2">
    <name type="scientific">Jaapia argillacea MUCL 33604</name>
    <dbReference type="NCBI Taxonomy" id="933084"/>
    <lineage>
        <taxon>Eukaryota</taxon>
        <taxon>Fungi</taxon>
        <taxon>Dikarya</taxon>
        <taxon>Basidiomycota</taxon>
        <taxon>Agaricomycotina</taxon>
        <taxon>Agaricomycetes</taxon>
        <taxon>Agaricomycetidae</taxon>
        <taxon>Jaapiales</taxon>
        <taxon>Jaapiaceae</taxon>
        <taxon>Jaapia</taxon>
    </lineage>
</organism>
<name>A0A067PY62_9AGAM</name>
<sequence>MAVLTLRPSEPHPFTLSIHYRTPSRTPNISLDLTTCISRRDAQSPKTRPTSVLPPELWLRIFDLVTAVPDSLETDLDDPFDVTLKTSRKDEQKRLRESLVTKCHLVRVCKQWQTLASRFLYRIIVVGRGRTLSSLAVTLSESKEKLEGSKDANPLGWYTQRLDFVTRGQTHSSRDDSLPSMADAARQELEYLAQIIRYMPNLSIFTMQAASKAYPEVMSTSVMRALGESCGPSLRVLNWPDFGSRIGRILDPRPDEWRDLLSSCPNLRVVRCSDARRSLSGSSPYSSDIPSLQDMRLLTLSNKNCEDYLSFTESESDEVDSRWPNRFPSLQHVRYHDCAAYIPRAWKRFLQLHGSTVTSITIIVHYFAADIQGHMDLLSPYPNITHVNLHFGLWPRFRPHLRLPTQITHLGILSYRPHASKAEYRELFESIRTLHRRSEGLQVVRFLDQRNVKDLRERHAAELLWGVIRLSNDRRGRRKGLKVENHEGRVMGVGITTRESDSEDELAVTVPAKL</sequence>
<dbReference type="Gene3D" id="3.80.10.10">
    <property type="entry name" value="Ribonuclease Inhibitor"/>
    <property type="match status" value="1"/>
</dbReference>
<proteinExistence type="predicted"/>
<dbReference type="OrthoDB" id="3256525at2759"/>
<keyword evidence="2" id="KW-1185">Reference proteome</keyword>
<accession>A0A067PY62</accession>
<dbReference type="AlphaFoldDB" id="A0A067PY62"/>
<evidence type="ECO:0000313" key="2">
    <source>
        <dbReference type="Proteomes" id="UP000027265"/>
    </source>
</evidence>
<dbReference type="InParanoid" id="A0A067PY62"/>
<reference evidence="2" key="1">
    <citation type="journal article" date="2014" name="Proc. Natl. Acad. Sci. U.S.A.">
        <title>Extensive sampling of basidiomycete genomes demonstrates inadequacy of the white-rot/brown-rot paradigm for wood decay fungi.</title>
        <authorList>
            <person name="Riley R."/>
            <person name="Salamov A.A."/>
            <person name="Brown D.W."/>
            <person name="Nagy L.G."/>
            <person name="Floudas D."/>
            <person name="Held B.W."/>
            <person name="Levasseur A."/>
            <person name="Lombard V."/>
            <person name="Morin E."/>
            <person name="Otillar R."/>
            <person name="Lindquist E.A."/>
            <person name="Sun H."/>
            <person name="LaButti K.M."/>
            <person name="Schmutz J."/>
            <person name="Jabbour D."/>
            <person name="Luo H."/>
            <person name="Baker S.E."/>
            <person name="Pisabarro A.G."/>
            <person name="Walton J.D."/>
            <person name="Blanchette R.A."/>
            <person name="Henrissat B."/>
            <person name="Martin F."/>
            <person name="Cullen D."/>
            <person name="Hibbett D.S."/>
            <person name="Grigoriev I.V."/>
        </authorList>
    </citation>
    <scope>NUCLEOTIDE SEQUENCE [LARGE SCALE GENOMIC DNA]</scope>
    <source>
        <strain evidence="2">MUCL 33604</strain>
    </source>
</reference>